<dbReference type="Proteomes" id="UP000593575">
    <property type="component" value="Unassembled WGS sequence"/>
</dbReference>
<comment type="caution">
    <text evidence="1">The sequence shown here is derived from an EMBL/GenBank/DDBJ whole genome shotgun (WGS) entry which is preliminary data.</text>
</comment>
<dbReference type="AlphaFoldDB" id="A0A7J9K4P0"/>
<evidence type="ECO:0008006" key="3">
    <source>
        <dbReference type="Google" id="ProtNLM"/>
    </source>
</evidence>
<protein>
    <recommendedName>
        <fullName evidence="3">DUF4283 domain-containing protein</fullName>
    </recommendedName>
</protein>
<reference evidence="1 2" key="1">
    <citation type="journal article" date="2019" name="Genome Biol. Evol.">
        <title>Insights into the evolution of the New World diploid cottons (Gossypium, subgenus Houzingenia) based on genome sequencing.</title>
        <authorList>
            <person name="Grover C.E."/>
            <person name="Arick M.A. 2nd"/>
            <person name="Thrash A."/>
            <person name="Conover J.L."/>
            <person name="Sanders W.S."/>
            <person name="Peterson D.G."/>
            <person name="Frelichowski J.E."/>
            <person name="Scheffler J.A."/>
            <person name="Scheffler B.E."/>
            <person name="Wendel J.F."/>
        </authorList>
    </citation>
    <scope>NUCLEOTIDE SEQUENCE [LARGE SCALE GENOMIC DNA]</scope>
    <source>
        <strain evidence="1">6</strain>
        <tissue evidence="1">Leaf</tissue>
    </source>
</reference>
<organism evidence="1 2">
    <name type="scientific">Gossypium armourianum</name>
    <dbReference type="NCBI Taxonomy" id="34283"/>
    <lineage>
        <taxon>Eukaryota</taxon>
        <taxon>Viridiplantae</taxon>
        <taxon>Streptophyta</taxon>
        <taxon>Embryophyta</taxon>
        <taxon>Tracheophyta</taxon>
        <taxon>Spermatophyta</taxon>
        <taxon>Magnoliopsida</taxon>
        <taxon>eudicotyledons</taxon>
        <taxon>Gunneridae</taxon>
        <taxon>Pentapetalae</taxon>
        <taxon>rosids</taxon>
        <taxon>malvids</taxon>
        <taxon>Malvales</taxon>
        <taxon>Malvaceae</taxon>
        <taxon>Malvoideae</taxon>
        <taxon>Gossypium</taxon>
    </lineage>
</organism>
<name>A0A7J9K4P0_9ROSI</name>
<evidence type="ECO:0000313" key="1">
    <source>
        <dbReference type="EMBL" id="MBA0841361.1"/>
    </source>
</evidence>
<evidence type="ECO:0000313" key="2">
    <source>
        <dbReference type="Proteomes" id="UP000593575"/>
    </source>
</evidence>
<sequence length="43" mass="5090">MQIPLVFMNFWAQVHDLPPGFFSEVVARQFGNFIDKIIEYDTK</sequence>
<gene>
    <name evidence="1" type="ORF">Goarm_003857</name>
</gene>
<accession>A0A7J9K4P0</accession>
<keyword evidence="2" id="KW-1185">Reference proteome</keyword>
<dbReference type="EMBL" id="JABFAE010000011">
    <property type="protein sequence ID" value="MBA0841361.1"/>
    <property type="molecule type" value="Genomic_DNA"/>
</dbReference>
<proteinExistence type="predicted"/>